<evidence type="ECO:0000259" key="1">
    <source>
        <dbReference type="Pfam" id="PF13115"/>
    </source>
</evidence>
<proteinExistence type="predicted"/>
<comment type="caution">
    <text evidence="2">The sequence shown here is derived from an EMBL/GenBank/DDBJ whole genome shotgun (WGS) entry which is preliminary data.</text>
</comment>
<dbReference type="InterPro" id="IPR013783">
    <property type="entry name" value="Ig-like_fold"/>
</dbReference>
<dbReference type="Pfam" id="PF13115">
    <property type="entry name" value="YtkA"/>
    <property type="match status" value="1"/>
</dbReference>
<reference evidence="2 3" key="1">
    <citation type="submission" date="2020-08" db="EMBL/GenBank/DDBJ databases">
        <title>Cohnella phylogeny.</title>
        <authorList>
            <person name="Dunlap C."/>
        </authorList>
    </citation>
    <scope>NUCLEOTIDE SEQUENCE [LARGE SCALE GENOMIC DNA]</scope>
    <source>
        <strain evidence="2 3">CBP 2801</strain>
    </source>
</reference>
<accession>A0A7X0VZ28</accession>
<keyword evidence="3" id="KW-1185">Reference proteome</keyword>
<organism evidence="2 3">
    <name type="scientific">Cohnella zeiphila</name>
    <dbReference type="NCBI Taxonomy" id="2761120"/>
    <lineage>
        <taxon>Bacteria</taxon>
        <taxon>Bacillati</taxon>
        <taxon>Bacillota</taxon>
        <taxon>Bacilli</taxon>
        <taxon>Bacillales</taxon>
        <taxon>Paenibacillaceae</taxon>
        <taxon>Cohnella</taxon>
    </lineage>
</organism>
<dbReference type="InterPro" id="IPR032693">
    <property type="entry name" value="YtkA-like_dom"/>
</dbReference>
<protein>
    <submittedName>
        <fullName evidence="2">FixH family protein</fullName>
    </submittedName>
</protein>
<dbReference type="EMBL" id="JACJVO010000028">
    <property type="protein sequence ID" value="MBB6733568.1"/>
    <property type="molecule type" value="Genomic_DNA"/>
</dbReference>
<feature type="domain" description="YtkA-like" evidence="1">
    <location>
        <begin position="37"/>
        <end position="117"/>
    </location>
</feature>
<name>A0A7X0VZ28_9BACL</name>
<dbReference type="AlphaFoldDB" id="A0A7X0VZ28"/>
<dbReference type="Gene3D" id="2.60.40.10">
    <property type="entry name" value="Immunoglobulins"/>
    <property type="match status" value="1"/>
</dbReference>
<dbReference type="Proteomes" id="UP000564644">
    <property type="component" value="Unassembled WGS sequence"/>
</dbReference>
<gene>
    <name evidence="2" type="ORF">H7C18_21820</name>
</gene>
<evidence type="ECO:0000313" key="2">
    <source>
        <dbReference type="EMBL" id="MBB6733568.1"/>
    </source>
</evidence>
<evidence type="ECO:0000313" key="3">
    <source>
        <dbReference type="Proteomes" id="UP000564644"/>
    </source>
</evidence>
<dbReference type="RefSeq" id="WP_185131232.1">
    <property type="nucleotide sequence ID" value="NZ_JACJVO010000028.1"/>
</dbReference>
<sequence>MKKRLAWIGAALALFAIVLWLFNRPQAAYGMTAFEGDGLRVQIADSSDAAKVMEETSFTVSVNDKAGKPVSGAKMNIILSMPNMFCGEYEATITETSPGVYRAVGVPTMRGKWQAKLTLSENGHKSVVAHLFKVV</sequence>